<evidence type="ECO:0000256" key="1">
    <source>
        <dbReference type="SAM" id="Phobius"/>
    </source>
</evidence>
<reference evidence="2" key="1">
    <citation type="submission" date="2020-12" db="EMBL/GenBank/DDBJ databases">
        <title>Oil enriched cultivation method for isolating marine PHA-producing bacteria.</title>
        <authorList>
            <person name="Zheng W."/>
            <person name="Yu S."/>
            <person name="Huang Y."/>
        </authorList>
    </citation>
    <scope>NUCLEOTIDE SEQUENCE</scope>
    <source>
        <strain evidence="2">SY-2-12</strain>
    </source>
</reference>
<keyword evidence="1" id="KW-1133">Transmembrane helix</keyword>
<sequence length="311" mass="32991">MTFLPSFEGTRKDRLESGKTGRGWPFVLMTVAVLCLTGWTYLVAMVADMVPVMDMTQAGPGMGILNQFNLFKGLSAEARAALAVICLPAGATFGMPGPDMGPADLFRIFAMWTMMALAMMLPSALPMLRAYSAETAGKGEGATLSSTVPVVMAVFGYLAVWVGYAVVATAVQWGLYRFGAMNDMMAPVSMALTTSVLFAAGLYQFTPAKQACLARCWYPRFVFAALQRSGAHAGFREGLVQGLACLGCCWAVMTVMFAVGLMNIIWIALLGGVMALEKSLPSRVLPAAIGVVLIVWAGLLTALIFFGSPAG</sequence>
<evidence type="ECO:0000313" key="3">
    <source>
        <dbReference type="Proteomes" id="UP000664096"/>
    </source>
</evidence>
<feature type="transmembrane region" description="Helical" evidence="1">
    <location>
        <begin position="148"/>
        <end position="173"/>
    </location>
</feature>
<organism evidence="2 3">
    <name type="scientific">Roseibium aggregatum</name>
    <dbReference type="NCBI Taxonomy" id="187304"/>
    <lineage>
        <taxon>Bacteria</taxon>
        <taxon>Pseudomonadati</taxon>
        <taxon>Pseudomonadota</taxon>
        <taxon>Alphaproteobacteria</taxon>
        <taxon>Hyphomicrobiales</taxon>
        <taxon>Stappiaceae</taxon>
        <taxon>Roseibium</taxon>
    </lineage>
</organism>
<dbReference type="Proteomes" id="UP000664096">
    <property type="component" value="Unassembled WGS sequence"/>
</dbReference>
<accession>A0A939EDB0</accession>
<feature type="transmembrane region" description="Helical" evidence="1">
    <location>
        <begin position="108"/>
        <end position="128"/>
    </location>
</feature>
<dbReference type="RefSeq" id="WP_207140068.1">
    <property type="nucleotide sequence ID" value="NZ_JAEKJZ010000001.1"/>
</dbReference>
<comment type="caution">
    <text evidence="2">The sequence shown here is derived from an EMBL/GenBank/DDBJ whole genome shotgun (WGS) entry which is preliminary data.</text>
</comment>
<feature type="transmembrane region" description="Helical" evidence="1">
    <location>
        <begin position="239"/>
        <end position="272"/>
    </location>
</feature>
<keyword evidence="1" id="KW-0472">Membrane</keyword>
<dbReference type="EMBL" id="JAEKJZ010000001">
    <property type="protein sequence ID" value="MBN9670594.1"/>
    <property type="molecule type" value="Genomic_DNA"/>
</dbReference>
<dbReference type="InterPro" id="IPR018688">
    <property type="entry name" value="PpoB2-like"/>
</dbReference>
<proteinExistence type="predicted"/>
<gene>
    <name evidence="2" type="ORF">JF539_09620</name>
</gene>
<feature type="transmembrane region" description="Helical" evidence="1">
    <location>
        <begin position="24"/>
        <end position="47"/>
    </location>
</feature>
<dbReference type="AlphaFoldDB" id="A0A939EDB0"/>
<name>A0A939EDB0_9HYPH</name>
<evidence type="ECO:0000313" key="2">
    <source>
        <dbReference type="EMBL" id="MBN9670594.1"/>
    </source>
</evidence>
<keyword evidence="1" id="KW-0812">Transmembrane</keyword>
<feature type="transmembrane region" description="Helical" evidence="1">
    <location>
        <begin position="284"/>
        <end position="306"/>
    </location>
</feature>
<protein>
    <submittedName>
        <fullName evidence="2">DUF2182 domain-containing protein</fullName>
    </submittedName>
</protein>
<dbReference type="Pfam" id="PF09948">
    <property type="entry name" value="PpoB2"/>
    <property type="match status" value="1"/>
</dbReference>
<feature type="transmembrane region" description="Helical" evidence="1">
    <location>
        <begin position="185"/>
        <end position="205"/>
    </location>
</feature>